<organism evidence="3 4">
    <name type="scientific">Methylorubrum rhodesianum</name>
    <dbReference type="NCBI Taxonomy" id="29427"/>
    <lineage>
        <taxon>Bacteria</taxon>
        <taxon>Pseudomonadati</taxon>
        <taxon>Pseudomonadota</taxon>
        <taxon>Alphaproteobacteria</taxon>
        <taxon>Hyphomicrobiales</taxon>
        <taxon>Methylobacteriaceae</taxon>
        <taxon>Methylorubrum</taxon>
    </lineage>
</organism>
<dbReference type="RefSeq" id="WP_345971195.1">
    <property type="nucleotide sequence ID" value="NZ_JAQYXL010000001.1"/>
</dbReference>
<reference evidence="3 4" key="1">
    <citation type="journal article" date="2023" name="PLoS ONE">
        <title>Complete genome assembly of Hawai'i environmental nontuberculous mycobacteria reveals unexpected co-isolation with methylobacteria.</title>
        <authorList>
            <person name="Hendrix J."/>
            <person name="Epperson L.E."/>
            <person name="Tong E.I."/>
            <person name="Chan Y.L."/>
            <person name="Hasan N.A."/>
            <person name="Dawrs S.N."/>
            <person name="Norton G.J."/>
            <person name="Virdi R."/>
            <person name="Crooks J.L."/>
            <person name="Chan E.D."/>
            <person name="Honda J.R."/>
            <person name="Strong M."/>
        </authorList>
    </citation>
    <scope>NUCLEOTIDE SEQUENCE [LARGE SCALE GENOMIC DNA]</scope>
    <source>
        <strain evidence="3 4">NJH_HI01</strain>
    </source>
</reference>
<proteinExistence type="predicted"/>
<dbReference type="Pfam" id="PF18932">
    <property type="entry name" value="DUF5681"/>
    <property type="match status" value="1"/>
</dbReference>
<evidence type="ECO:0000313" key="4">
    <source>
        <dbReference type="Proteomes" id="UP001404845"/>
    </source>
</evidence>
<evidence type="ECO:0000256" key="1">
    <source>
        <dbReference type="SAM" id="MobiDB-lite"/>
    </source>
</evidence>
<protein>
    <submittedName>
        <fullName evidence="3">DUF5681 domain-containing protein</fullName>
    </submittedName>
</protein>
<accession>A0ABU9ZCL3</accession>
<dbReference type="InterPro" id="IPR043736">
    <property type="entry name" value="DUF5681"/>
</dbReference>
<name>A0ABU9ZCL3_9HYPH</name>
<sequence>MPFQPGQSGNPAGRPKGSRNKLGEAFLTALSTDFDEHGVSAIERCRKADPVAYVKVVASLLPKELKIERSAVEEMSDDELARLIDVVRAEVSVPGEAGEGAGSAEG</sequence>
<feature type="domain" description="DUF5681" evidence="2">
    <location>
        <begin position="3"/>
        <end position="29"/>
    </location>
</feature>
<feature type="region of interest" description="Disordered" evidence="1">
    <location>
        <begin position="1"/>
        <end position="22"/>
    </location>
</feature>
<evidence type="ECO:0000259" key="2">
    <source>
        <dbReference type="Pfam" id="PF18932"/>
    </source>
</evidence>
<keyword evidence="4" id="KW-1185">Reference proteome</keyword>
<feature type="compositionally biased region" description="Polar residues" evidence="1">
    <location>
        <begin position="1"/>
        <end position="10"/>
    </location>
</feature>
<dbReference type="Proteomes" id="UP001404845">
    <property type="component" value="Unassembled WGS sequence"/>
</dbReference>
<dbReference type="EMBL" id="JAQYXL010000001">
    <property type="protein sequence ID" value="MEN3229192.1"/>
    <property type="molecule type" value="Genomic_DNA"/>
</dbReference>
<gene>
    <name evidence="3" type="ORF">PUR21_16370</name>
</gene>
<comment type="caution">
    <text evidence="3">The sequence shown here is derived from an EMBL/GenBank/DDBJ whole genome shotgun (WGS) entry which is preliminary data.</text>
</comment>
<evidence type="ECO:0000313" key="3">
    <source>
        <dbReference type="EMBL" id="MEN3229192.1"/>
    </source>
</evidence>